<feature type="region of interest" description="Disordered" evidence="1">
    <location>
        <begin position="578"/>
        <end position="604"/>
    </location>
</feature>
<keyword evidence="2" id="KW-1133">Transmembrane helix</keyword>
<evidence type="ECO:0000313" key="3">
    <source>
        <dbReference type="EMBL" id="CAD6937056.1"/>
    </source>
</evidence>
<feature type="compositionally biased region" description="Polar residues" evidence="1">
    <location>
        <begin position="588"/>
        <end position="604"/>
    </location>
</feature>
<feature type="compositionally biased region" description="Gly residues" evidence="1">
    <location>
        <begin position="715"/>
        <end position="725"/>
    </location>
</feature>
<keyword evidence="2" id="KW-0812">Transmembrane</keyword>
<keyword evidence="4" id="KW-1185">Reference proteome</keyword>
<feature type="transmembrane region" description="Helical" evidence="2">
    <location>
        <begin position="387"/>
        <end position="408"/>
    </location>
</feature>
<name>A0ABN7J0S4_9BASI</name>
<feature type="compositionally biased region" description="Low complexity" evidence="1">
    <location>
        <begin position="758"/>
        <end position="772"/>
    </location>
</feature>
<dbReference type="InterPro" id="IPR019419">
    <property type="entry name" value="AIM19"/>
</dbReference>
<feature type="transmembrane region" description="Helical" evidence="2">
    <location>
        <begin position="159"/>
        <end position="179"/>
    </location>
</feature>
<proteinExistence type="predicted"/>
<organism evidence="3 4">
    <name type="scientific">Tilletia caries</name>
    <name type="common">wheat bunt fungus</name>
    <dbReference type="NCBI Taxonomy" id="13290"/>
    <lineage>
        <taxon>Eukaryota</taxon>
        <taxon>Fungi</taxon>
        <taxon>Dikarya</taxon>
        <taxon>Basidiomycota</taxon>
        <taxon>Ustilaginomycotina</taxon>
        <taxon>Exobasidiomycetes</taxon>
        <taxon>Tilletiales</taxon>
        <taxon>Tilletiaceae</taxon>
        <taxon>Tilletia</taxon>
    </lineage>
</organism>
<feature type="transmembrane region" description="Helical" evidence="2">
    <location>
        <begin position="414"/>
        <end position="434"/>
    </location>
</feature>
<feature type="region of interest" description="Disordered" evidence="1">
    <location>
        <begin position="751"/>
        <end position="792"/>
    </location>
</feature>
<dbReference type="EMBL" id="CAJHJG010003963">
    <property type="protein sequence ID" value="CAD6937056.1"/>
    <property type="molecule type" value="Genomic_DNA"/>
</dbReference>
<feature type="transmembrane region" description="Helical" evidence="2">
    <location>
        <begin position="105"/>
        <end position="122"/>
    </location>
</feature>
<evidence type="ECO:0000256" key="1">
    <source>
        <dbReference type="SAM" id="MobiDB-lite"/>
    </source>
</evidence>
<dbReference type="Pfam" id="PF10315">
    <property type="entry name" value="Aim19"/>
    <property type="match status" value="1"/>
</dbReference>
<accession>A0ABN7J0S4</accession>
<dbReference type="Proteomes" id="UP000836402">
    <property type="component" value="Unassembled WGS sequence"/>
</dbReference>
<reference evidence="3" key="1">
    <citation type="submission" date="2020-10" db="EMBL/GenBank/DDBJ databases">
        <authorList>
            <person name="Sedaghatjoo S."/>
        </authorList>
    </citation>
    <scope>NUCLEOTIDE SEQUENCE</scope>
    <source>
        <strain evidence="3">AZH3</strain>
    </source>
</reference>
<protein>
    <submittedName>
        <fullName evidence="3">Uncharacterized protein</fullName>
    </submittedName>
</protein>
<feature type="transmembrane region" description="Helical" evidence="2">
    <location>
        <begin position="347"/>
        <end position="366"/>
    </location>
</feature>
<feature type="transmembrane region" description="Helical" evidence="2">
    <location>
        <begin position="509"/>
        <end position="530"/>
    </location>
</feature>
<gene>
    <name evidence="3" type="ORF">JKIAZH3_G1595</name>
</gene>
<evidence type="ECO:0000313" key="4">
    <source>
        <dbReference type="Proteomes" id="UP000836402"/>
    </source>
</evidence>
<feature type="transmembrane region" description="Helical" evidence="2">
    <location>
        <begin position="468"/>
        <end position="489"/>
    </location>
</feature>
<dbReference type="PANTHER" id="PTHR28177">
    <property type="entry name" value="ALTERED INHERITANCE OF MITOCHONDRIA PROTEIN 19, MITOCHONDRIAL"/>
    <property type="match status" value="1"/>
</dbReference>
<feature type="compositionally biased region" description="Polar residues" evidence="1">
    <location>
        <begin position="700"/>
        <end position="713"/>
    </location>
</feature>
<evidence type="ECO:0000256" key="2">
    <source>
        <dbReference type="SAM" id="Phobius"/>
    </source>
</evidence>
<dbReference type="PANTHER" id="PTHR28177:SF1">
    <property type="entry name" value="ALTERED INHERITANCE OF MITOCHONDRIA PROTEIN 19, MITOCHONDRIAL"/>
    <property type="match status" value="1"/>
</dbReference>
<feature type="region of interest" description="Disordered" evidence="1">
    <location>
        <begin position="638"/>
        <end position="729"/>
    </location>
</feature>
<comment type="caution">
    <text evidence="3">The sequence shown here is derived from an EMBL/GenBank/DDBJ whole genome shotgun (WGS) entry which is preliminary data.</text>
</comment>
<feature type="transmembrane region" description="Helical" evidence="2">
    <location>
        <begin position="128"/>
        <end position="147"/>
    </location>
</feature>
<keyword evidence="2" id="KW-0472">Membrane</keyword>
<sequence length="832" mass="88640">MDSSDGKDWKSVLLPYAEAWGSHANSPYPAWTLSGLFAISAPLSVVAAVPSPTPIGPVGQGSVGSTLAKAAASTSSSATTQAGRTYAGSSIVAAARAPLAALPPFYQLVGFSAVFAGGGYIVKQGDSLNGSGVMSAWSMLFLFFRLIPSLRPRAPAQPLPFILSSSTLAIGSIYAAHYFSRTSWRGAAPFTPPPAPKAAARNAEKKGKALADMTERVGTDSSYALGLRRGTGTTTTSSTASTSASTRIVVGDERNIHNALFPWLQSPSQYMNIELAVVTAAKMAQPLISRHPKPSLTVSFFNYVVKQQVPVIAAQTLLVGEIIRKVHVDYRMGVRARKRGHLNVSELLYMTIKCFAIVAVILDCVLQESTILATPKACHAASSASTFLWYTSSTLVAAALAWRTYIIFGRSRRALRLLLGGLALQFTMTILAICKTHKLMLIDDGYCDYDEEQFMDLKRPWYHLAAPWFIFVTFLFDASVVTASTYKIVSGARSPLGFSALARVLITNGVQYAALVCTTNFIEFILIATVSHKIPSLLNLSITIQIITGLNLIAEEQDAVHGYTCSQAHNGPKHYEYASDKSPALPRTNRTGASRDTGSVSGYGISTTQHDYKEGMYPSMICEDPDVVEMHTCVDVEARSDRSDPQSGPISADSAPHHSRSPSVPWEITMGSSSVRRKPAPIPTAGGAKVRHTIAYSPTEAEQSHTSSVQPGLTLNGGGGDGVDGGADIEMQERPSTTTTTSMSNTLGLERAGSVAHSISRSSSFQRAASSSAGGGEGAPIPNTPMGGVSIRSIRQAIERGTTLDVPMYARPDSTLEVIPTSSQWPNNRTGE</sequence>